<comment type="subcellular location">
    <subcellularLocation>
        <location evidence="1">Nucleus</location>
    </subcellularLocation>
</comment>
<keyword evidence="4 6" id="KW-0862">Zinc</keyword>
<feature type="region of interest" description="Disordered" evidence="7">
    <location>
        <begin position="82"/>
        <end position="174"/>
    </location>
</feature>
<feature type="compositionally biased region" description="Polar residues" evidence="7">
    <location>
        <begin position="217"/>
        <end position="237"/>
    </location>
</feature>
<proteinExistence type="predicted"/>
<evidence type="ECO:0000256" key="4">
    <source>
        <dbReference type="ARBA" id="ARBA00022833"/>
    </source>
</evidence>
<keyword evidence="5" id="KW-0539">Nucleus</keyword>
<evidence type="ECO:0000256" key="3">
    <source>
        <dbReference type="ARBA" id="ARBA00022737"/>
    </source>
</evidence>
<dbReference type="PANTHER" id="PTHR24215">
    <property type="entry name" value="RHO-GTPASE-ACTIVATING PROTEIN LRG1"/>
    <property type="match status" value="1"/>
</dbReference>
<dbReference type="Proteomes" id="UP001479436">
    <property type="component" value="Unassembled WGS sequence"/>
</dbReference>
<feature type="domain" description="LIM zinc-binding" evidence="8">
    <location>
        <begin position="309"/>
        <end position="369"/>
    </location>
</feature>
<dbReference type="PROSITE" id="PS50023">
    <property type="entry name" value="LIM_DOMAIN_2"/>
    <property type="match status" value="2"/>
</dbReference>
<gene>
    <name evidence="9" type="ORF">K7432_009651</name>
</gene>
<evidence type="ECO:0000256" key="2">
    <source>
        <dbReference type="ARBA" id="ARBA00022723"/>
    </source>
</evidence>
<evidence type="ECO:0000313" key="10">
    <source>
        <dbReference type="Proteomes" id="UP001479436"/>
    </source>
</evidence>
<evidence type="ECO:0000313" key="9">
    <source>
        <dbReference type="EMBL" id="KAK9708431.1"/>
    </source>
</evidence>
<dbReference type="EMBL" id="JASJQH010007485">
    <property type="protein sequence ID" value="KAK9708431.1"/>
    <property type="molecule type" value="Genomic_DNA"/>
</dbReference>
<feature type="compositionally biased region" description="Basic and acidic residues" evidence="7">
    <location>
        <begin position="188"/>
        <end position="199"/>
    </location>
</feature>
<keyword evidence="3" id="KW-0677">Repeat</keyword>
<dbReference type="PANTHER" id="PTHR24215:SF35">
    <property type="entry name" value="MUSCLE LIM PROTEIN MLP84B"/>
    <property type="match status" value="1"/>
</dbReference>
<evidence type="ECO:0000256" key="7">
    <source>
        <dbReference type="SAM" id="MobiDB-lite"/>
    </source>
</evidence>
<name>A0ABR2VX51_9FUNG</name>
<dbReference type="Pfam" id="PF00412">
    <property type="entry name" value="LIM"/>
    <property type="match status" value="2"/>
</dbReference>
<keyword evidence="2 6" id="KW-0479">Metal-binding</keyword>
<dbReference type="PROSITE" id="PS00478">
    <property type="entry name" value="LIM_DOMAIN_1"/>
    <property type="match status" value="2"/>
</dbReference>
<protein>
    <recommendedName>
        <fullName evidence="8">LIM zinc-binding domain-containing protein</fullName>
    </recommendedName>
</protein>
<feature type="domain" description="LIM zinc-binding" evidence="8">
    <location>
        <begin position="8"/>
        <end position="68"/>
    </location>
</feature>
<evidence type="ECO:0000259" key="8">
    <source>
        <dbReference type="PROSITE" id="PS50023"/>
    </source>
</evidence>
<feature type="compositionally biased region" description="Polar residues" evidence="7">
    <location>
        <begin position="161"/>
        <end position="171"/>
    </location>
</feature>
<feature type="compositionally biased region" description="Polar residues" evidence="7">
    <location>
        <begin position="257"/>
        <end position="273"/>
    </location>
</feature>
<keyword evidence="10" id="KW-1185">Reference proteome</keyword>
<feature type="compositionally biased region" description="Low complexity" evidence="7">
    <location>
        <begin position="274"/>
        <end position="285"/>
    </location>
</feature>
<feature type="region of interest" description="Disordered" evidence="7">
    <location>
        <begin position="188"/>
        <end position="237"/>
    </location>
</feature>
<dbReference type="SUPFAM" id="SSF57716">
    <property type="entry name" value="Glucocorticoid receptor-like (DNA-binding domain)"/>
    <property type="match status" value="4"/>
</dbReference>
<accession>A0ABR2VX51</accession>
<dbReference type="SMART" id="SM00132">
    <property type="entry name" value="LIM"/>
    <property type="match status" value="2"/>
</dbReference>
<evidence type="ECO:0000256" key="6">
    <source>
        <dbReference type="PROSITE-ProRule" id="PRU00125"/>
    </source>
</evidence>
<reference evidence="9 10" key="1">
    <citation type="submission" date="2023-04" db="EMBL/GenBank/DDBJ databases">
        <title>Genome of Basidiobolus ranarum AG-B5.</title>
        <authorList>
            <person name="Stajich J.E."/>
            <person name="Carter-House D."/>
            <person name="Gryganskyi A."/>
        </authorList>
    </citation>
    <scope>NUCLEOTIDE SEQUENCE [LARGE SCALE GENOMIC DNA]</scope>
    <source>
        <strain evidence="9 10">AG-B5</strain>
    </source>
</reference>
<keyword evidence="6" id="KW-0440">LIM domain</keyword>
<organism evidence="9 10">
    <name type="scientific">Basidiobolus ranarum</name>
    <dbReference type="NCBI Taxonomy" id="34480"/>
    <lineage>
        <taxon>Eukaryota</taxon>
        <taxon>Fungi</taxon>
        <taxon>Fungi incertae sedis</taxon>
        <taxon>Zoopagomycota</taxon>
        <taxon>Entomophthoromycotina</taxon>
        <taxon>Basidiobolomycetes</taxon>
        <taxon>Basidiobolales</taxon>
        <taxon>Basidiobolaceae</taxon>
        <taxon>Basidiobolus</taxon>
    </lineage>
</organism>
<dbReference type="InterPro" id="IPR001781">
    <property type="entry name" value="Znf_LIM"/>
</dbReference>
<evidence type="ECO:0000256" key="1">
    <source>
        <dbReference type="ARBA" id="ARBA00004123"/>
    </source>
</evidence>
<comment type="caution">
    <text evidence="9">The sequence shown here is derived from an EMBL/GenBank/DDBJ whole genome shotgun (WGS) entry which is preliminary data.</text>
</comment>
<dbReference type="CDD" id="cd09326">
    <property type="entry name" value="LIM_CRP_like"/>
    <property type="match status" value="2"/>
</dbReference>
<evidence type="ECO:0000256" key="5">
    <source>
        <dbReference type="ARBA" id="ARBA00023242"/>
    </source>
</evidence>
<feature type="region of interest" description="Disordered" evidence="7">
    <location>
        <begin position="252"/>
        <end position="290"/>
    </location>
</feature>
<sequence length="387" mass="42322">MRKFNSSPKCPRCSQAVYMAEQVIGPGGPWHKRCLRCKSCDKTLDSTTLSERENEVYCKVCYNRLYGPKGWGVANMSTETQISRQRSFEENSYEDPSVISRASPSPELPMRSLNISPKVPSLPPRNSQTDTAGKAPVLPNRPVNAEKSPNSPALPPRNPEETSTSNPSKNPFLQDYVRTKPVFADKEIPKIFENSKPKPAETSPAQSSSHIFPPRSISPTTHSSSRNVPAFLSSNGVKRSNTTANTFLSKSAIKPESTPNPIKDTLSSEVPTKSFSTHRSTHSFSGIQDKGFRGVGSPNRKFNLGGGGDICPRCQKTVYAAESAMGAGVKYHKLCLRCSECSRSLDSTNMREREGTLYCKPCYAKLYGPKGYGYGEGAAFLTTEGAV</sequence>
<dbReference type="Gene3D" id="2.10.110.10">
    <property type="entry name" value="Cysteine Rich Protein"/>
    <property type="match status" value="2"/>
</dbReference>